<dbReference type="GO" id="GO:0003677">
    <property type="term" value="F:DNA binding"/>
    <property type="evidence" value="ECO:0007669"/>
    <property type="project" value="InterPro"/>
</dbReference>
<evidence type="ECO:0000313" key="3">
    <source>
        <dbReference type="Proteomes" id="UP000076510"/>
    </source>
</evidence>
<dbReference type="PATRIC" id="fig|189381.10.peg.4426"/>
<dbReference type="RefSeq" id="WP_048003945.1">
    <property type="nucleotide sequence ID" value="NZ_CP047095.1"/>
</dbReference>
<dbReference type="EMBL" id="LQQY01000012">
    <property type="protein sequence ID" value="KZE49926.1"/>
    <property type="molecule type" value="Genomic_DNA"/>
</dbReference>
<dbReference type="PANTHER" id="PTHR30461">
    <property type="entry name" value="DNA-INVERTASE FROM LAMBDOID PROPHAGE"/>
    <property type="match status" value="1"/>
</dbReference>
<protein>
    <submittedName>
        <fullName evidence="2">Resolvase</fullName>
    </submittedName>
</protein>
<dbReference type="InterPro" id="IPR006119">
    <property type="entry name" value="Resolv_N"/>
</dbReference>
<evidence type="ECO:0000256" key="1">
    <source>
        <dbReference type="ARBA" id="ARBA00009913"/>
    </source>
</evidence>
<proteinExistence type="inferred from homology"/>
<dbReference type="SMART" id="SM00857">
    <property type="entry name" value="Resolvase"/>
    <property type="match status" value="1"/>
</dbReference>
<gene>
    <name evidence="2" type="ORF">AV649_02530</name>
</gene>
<evidence type="ECO:0000313" key="2">
    <source>
        <dbReference type="EMBL" id="KZE49926.1"/>
    </source>
</evidence>
<name>A0A0J5Y6E1_9BACI</name>
<dbReference type="Gene3D" id="1.10.10.60">
    <property type="entry name" value="Homeodomain-like"/>
    <property type="match status" value="1"/>
</dbReference>
<sequence length="180" mass="20555">MIIGYYRPSFEDPEGRQQETELLKIECKVLYREEHSSPKRRVKLEELLAVVGEGDTVVVTSLIDFADSSRQLLELLNQLEAKGTRFISISEGLSTSPGQSYRFQEVLEHLISFQSDVISERTKKGIGEAKEKGVSTGRPRKPDENVKKAIDMYETKTYSLSEIKEKTGISKSTLYRYLER</sequence>
<dbReference type="InterPro" id="IPR036162">
    <property type="entry name" value="Resolvase-like_N_sf"/>
</dbReference>
<dbReference type="SUPFAM" id="SSF53041">
    <property type="entry name" value="Resolvase-like"/>
    <property type="match status" value="1"/>
</dbReference>
<dbReference type="GO" id="GO:0000150">
    <property type="term" value="F:DNA strand exchange activity"/>
    <property type="evidence" value="ECO:0007669"/>
    <property type="project" value="InterPro"/>
</dbReference>
<comment type="similarity">
    <text evidence="1">Belongs to the site-specific recombinase resolvase family.</text>
</comment>
<dbReference type="AlphaFoldDB" id="A0A0J5Y6E1"/>
<dbReference type="InterPro" id="IPR006120">
    <property type="entry name" value="Resolvase_HTH_dom"/>
</dbReference>
<dbReference type="PROSITE" id="PS51736">
    <property type="entry name" value="RECOMBINASES_3"/>
    <property type="match status" value="1"/>
</dbReference>
<dbReference type="Proteomes" id="UP000076510">
    <property type="component" value="Unassembled WGS sequence"/>
</dbReference>
<dbReference type="OrthoDB" id="9797501at2"/>
<dbReference type="Gene3D" id="3.40.50.1390">
    <property type="entry name" value="Resolvase, N-terminal catalytic domain"/>
    <property type="match status" value="1"/>
</dbReference>
<reference evidence="3" key="1">
    <citation type="submission" date="2016-01" db="EMBL/GenBank/DDBJ databases">
        <title>Whole genome sequencing of Bhargavaea cecembensis T14.</title>
        <authorList>
            <person name="Hong K.W."/>
        </authorList>
    </citation>
    <scope>NUCLEOTIDE SEQUENCE [LARGE SCALE GENOMIC DNA]</scope>
    <source>
        <strain evidence="3">M19</strain>
    </source>
</reference>
<dbReference type="InterPro" id="IPR050639">
    <property type="entry name" value="SSR_resolvase"/>
</dbReference>
<accession>A0A0J5Y6E1</accession>
<organism evidence="2 3">
    <name type="scientific">Rossellomorea marisflavi</name>
    <dbReference type="NCBI Taxonomy" id="189381"/>
    <lineage>
        <taxon>Bacteria</taxon>
        <taxon>Bacillati</taxon>
        <taxon>Bacillota</taxon>
        <taxon>Bacilli</taxon>
        <taxon>Bacillales</taxon>
        <taxon>Bacillaceae</taxon>
        <taxon>Rossellomorea</taxon>
    </lineage>
</organism>
<dbReference type="PANTHER" id="PTHR30461:SF26">
    <property type="entry name" value="RESOLVASE HOMOLOG YNEB"/>
    <property type="match status" value="1"/>
</dbReference>
<dbReference type="Pfam" id="PF02796">
    <property type="entry name" value="HTH_7"/>
    <property type="match status" value="1"/>
</dbReference>
<dbReference type="Pfam" id="PF00239">
    <property type="entry name" value="Resolvase"/>
    <property type="match status" value="1"/>
</dbReference>
<comment type="caution">
    <text evidence="2">The sequence shown here is derived from an EMBL/GenBank/DDBJ whole genome shotgun (WGS) entry which is preliminary data.</text>
</comment>